<keyword evidence="4" id="KW-1185">Reference proteome</keyword>
<gene>
    <name evidence="3" type="ORF">IGS67_04695</name>
</gene>
<protein>
    <recommendedName>
        <fullName evidence="2">OmpA-like domain-containing protein</fullName>
    </recommendedName>
</protein>
<evidence type="ECO:0000313" key="4">
    <source>
        <dbReference type="Proteomes" id="UP000642107"/>
    </source>
</evidence>
<dbReference type="Gene3D" id="3.30.1330.60">
    <property type="entry name" value="OmpA-like domain"/>
    <property type="match status" value="1"/>
</dbReference>
<comment type="caution">
    <text evidence="3">The sequence shown here is derived from an EMBL/GenBank/DDBJ whole genome shotgun (WGS) entry which is preliminary data.</text>
</comment>
<dbReference type="InterPro" id="IPR006665">
    <property type="entry name" value="OmpA-like"/>
</dbReference>
<dbReference type="SUPFAM" id="SSF103088">
    <property type="entry name" value="OmpA-like"/>
    <property type="match status" value="1"/>
</dbReference>
<evidence type="ECO:0000259" key="2">
    <source>
        <dbReference type="PROSITE" id="PS51123"/>
    </source>
</evidence>
<reference evidence="3 4" key="1">
    <citation type="submission" date="2020-09" db="EMBL/GenBank/DDBJ databases">
        <title>Flavimobilis rhizosphaerae sp. nov., isolated from rhizosphere soil of Spartina alterniflora.</title>
        <authorList>
            <person name="Hanqin C."/>
        </authorList>
    </citation>
    <scope>NUCLEOTIDE SEQUENCE [LARGE SCALE GENOMIC DNA]</scope>
    <source>
        <strain evidence="3 4">GY 10621</strain>
    </source>
</reference>
<organism evidence="3 4">
    <name type="scientific">Flavimobilis rhizosphaerae</name>
    <dbReference type="NCBI Taxonomy" id="2775421"/>
    <lineage>
        <taxon>Bacteria</taxon>
        <taxon>Bacillati</taxon>
        <taxon>Actinomycetota</taxon>
        <taxon>Actinomycetes</taxon>
        <taxon>Micrococcales</taxon>
        <taxon>Jonesiaceae</taxon>
        <taxon>Flavimobilis</taxon>
    </lineage>
</organism>
<feature type="domain" description="OmpA-like" evidence="2">
    <location>
        <begin position="1"/>
        <end position="59"/>
    </location>
</feature>
<dbReference type="PROSITE" id="PS51123">
    <property type="entry name" value="OMPA_2"/>
    <property type="match status" value="1"/>
</dbReference>
<dbReference type="EMBL" id="JACZDF010000002">
    <property type="protein sequence ID" value="MBD9698793.1"/>
    <property type="molecule type" value="Genomic_DNA"/>
</dbReference>
<proteinExistence type="predicted"/>
<evidence type="ECO:0000256" key="1">
    <source>
        <dbReference type="PROSITE-ProRule" id="PRU00473"/>
    </source>
</evidence>
<dbReference type="InterPro" id="IPR036737">
    <property type="entry name" value="OmpA-like_sf"/>
</dbReference>
<dbReference type="Proteomes" id="UP000642107">
    <property type="component" value="Unassembled WGS sequence"/>
</dbReference>
<accession>A0ABR9DNU0</accession>
<name>A0ABR9DNU0_9MICO</name>
<evidence type="ECO:0000313" key="3">
    <source>
        <dbReference type="EMBL" id="MBD9698793.1"/>
    </source>
</evidence>
<keyword evidence="1" id="KW-0472">Membrane</keyword>
<sequence>MALSKARAESVADRLRPILGSTFVVKTEGRGSKEPKVKNTSDDARAANRRVEITFTGRSANKLVVVDDVPAELPDTLGAVATGLGTARVPAHQLNPELDARVVSLRRVGGQLVGVLEIAAPTTRASTGFLFGDAVRTLGNRAERGFGFVSIANVSLLTPTTRVFPVDFRPGTGTNPDERRVLGSQVAEMLPVPGGPHRYVFVWPDVDPSASTVTVDAPDAYRFLDVPIS</sequence>
<dbReference type="RefSeq" id="WP_192278386.1">
    <property type="nucleotide sequence ID" value="NZ_JACZDF010000002.1"/>
</dbReference>